<accession>A0ACB8T2Z2</accession>
<reference evidence="1" key="1">
    <citation type="submission" date="2021-03" db="EMBL/GenBank/DDBJ databases">
        <authorList>
            <consortium name="DOE Joint Genome Institute"/>
            <person name="Ahrendt S."/>
            <person name="Looney B.P."/>
            <person name="Miyauchi S."/>
            <person name="Morin E."/>
            <person name="Drula E."/>
            <person name="Courty P.E."/>
            <person name="Chicoki N."/>
            <person name="Fauchery L."/>
            <person name="Kohler A."/>
            <person name="Kuo A."/>
            <person name="Labutti K."/>
            <person name="Pangilinan J."/>
            <person name="Lipzen A."/>
            <person name="Riley R."/>
            <person name="Andreopoulos W."/>
            <person name="He G."/>
            <person name="Johnson J."/>
            <person name="Barry K.W."/>
            <person name="Grigoriev I.V."/>
            <person name="Nagy L."/>
            <person name="Hibbett D."/>
            <person name="Henrissat B."/>
            <person name="Matheny P.B."/>
            <person name="Labbe J."/>
            <person name="Martin F."/>
        </authorList>
    </citation>
    <scope>NUCLEOTIDE SEQUENCE</scope>
    <source>
        <strain evidence="1">HHB10654</strain>
    </source>
</reference>
<name>A0ACB8T2Z2_9AGAM</name>
<keyword evidence="2" id="KW-1185">Reference proteome</keyword>
<proteinExistence type="predicted"/>
<protein>
    <submittedName>
        <fullName evidence="1">FAD-binding domain-containing protein</fullName>
    </submittedName>
</protein>
<reference evidence="1" key="2">
    <citation type="journal article" date="2022" name="New Phytol.">
        <title>Evolutionary transition to the ectomycorrhizal habit in the genomes of a hyperdiverse lineage of mushroom-forming fungi.</title>
        <authorList>
            <person name="Looney B."/>
            <person name="Miyauchi S."/>
            <person name="Morin E."/>
            <person name="Drula E."/>
            <person name="Courty P.E."/>
            <person name="Kohler A."/>
            <person name="Kuo A."/>
            <person name="LaButti K."/>
            <person name="Pangilinan J."/>
            <person name="Lipzen A."/>
            <person name="Riley R."/>
            <person name="Andreopoulos W."/>
            <person name="He G."/>
            <person name="Johnson J."/>
            <person name="Nolan M."/>
            <person name="Tritt A."/>
            <person name="Barry K.W."/>
            <person name="Grigoriev I.V."/>
            <person name="Nagy L.G."/>
            <person name="Hibbett D."/>
            <person name="Henrissat B."/>
            <person name="Matheny P.B."/>
            <person name="Labbe J."/>
            <person name="Martin F.M."/>
        </authorList>
    </citation>
    <scope>NUCLEOTIDE SEQUENCE</scope>
    <source>
        <strain evidence="1">HHB10654</strain>
    </source>
</reference>
<dbReference type="Proteomes" id="UP000814140">
    <property type="component" value="Unassembled WGS sequence"/>
</dbReference>
<organism evidence="1 2">
    <name type="scientific">Artomyces pyxidatus</name>
    <dbReference type="NCBI Taxonomy" id="48021"/>
    <lineage>
        <taxon>Eukaryota</taxon>
        <taxon>Fungi</taxon>
        <taxon>Dikarya</taxon>
        <taxon>Basidiomycota</taxon>
        <taxon>Agaricomycotina</taxon>
        <taxon>Agaricomycetes</taxon>
        <taxon>Russulales</taxon>
        <taxon>Auriscalpiaceae</taxon>
        <taxon>Artomyces</taxon>
    </lineage>
</organism>
<evidence type="ECO:0000313" key="1">
    <source>
        <dbReference type="EMBL" id="KAI0062516.1"/>
    </source>
</evidence>
<sequence length="490" mass="51784">MALKSIINGIRLLAGAVVATSFMDRRADPNLLAACDAVARAVSNASSVHFPPSTYYTGDIAHWSVSSSTNSACSVEPGTPEDVAHILKVLASSRTPFAVKGGGHTGNPGFSSTPGVEISMSRFSEVTVNAATQTVEVGAGLGWDQVYAALDPQHVNVIGGRIPTVGVAGLTLGGGYTWKTNQYGLAIDNTVAYELVLPNGTIATITEADEDLWFGLRGGLNNFGIVTKFTFKSYPQTDVWGGLLEISAEYLEQFKAAFVSYAAQTDKKASLVAAYEGTGTGAVIVAEVFYDAPSPPAGIFDALLAIPTISGTAQTSSFASFIQSLSSINGPGGLRVYMHCAPVLEYTPTLLQAIFNETTYWANHLANLDPSAIVIAALEPLQPTAYSHGSPSAYPPDRSRLWFPSNPAVMWSNASLDQVMHDALSQYTHNILAAAAAEGQDLRGAAYYPAYALYDTPLEDLYGSNVARLKAIKKKYDPSNVMGLAGGFKL</sequence>
<comment type="caution">
    <text evidence="1">The sequence shown here is derived from an EMBL/GenBank/DDBJ whole genome shotgun (WGS) entry which is preliminary data.</text>
</comment>
<gene>
    <name evidence="1" type="ORF">BV25DRAFT_1916041</name>
</gene>
<dbReference type="EMBL" id="MU277207">
    <property type="protein sequence ID" value="KAI0062516.1"/>
    <property type="molecule type" value="Genomic_DNA"/>
</dbReference>
<evidence type="ECO:0000313" key="2">
    <source>
        <dbReference type="Proteomes" id="UP000814140"/>
    </source>
</evidence>